<dbReference type="PROSITE" id="PS00676">
    <property type="entry name" value="SIGMA54_INTERACT_2"/>
    <property type="match status" value="1"/>
</dbReference>
<dbReference type="SUPFAM" id="SSF52540">
    <property type="entry name" value="P-loop containing nucleoside triphosphate hydrolases"/>
    <property type="match status" value="1"/>
</dbReference>
<dbReference type="InterPro" id="IPR000014">
    <property type="entry name" value="PAS"/>
</dbReference>
<dbReference type="InterPro" id="IPR025943">
    <property type="entry name" value="Sigma_54_int_dom_ATP-bd_2"/>
</dbReference>
<keyword evidence="1" id="KW-0547">Nucleotide-binding</keyword>
<dbReference type="Pfam" id="PF18024">
    <property type="entry name" value="HTH_50"/>
    <property type="match status" value="1"/>
</dbReference>
<evidence type="ECO:0000256" key="4">
    <source>
        <dbReference type="ARBA" id="ARBA00023015"/>
    </source>
</evidence>
<dbReference type="InterPro" id="IPR009057">
    <property type="entry name" value="Homeodomain-like_sf"/>
</dbReference>
<evidence type="ECO:0000259" key="11">
    <source>
        <dbReference type="PROSITE" id="PS50931"/>
    </source>
</evidence>
<dbReference type="SUPFAM" id="SSF55785">
    <property type="entry name" value="PYP-like sensor domain (PAS domain)"/>
    <property type="match status" value="1"/>
</dbReference>
<feature type="domain" description="HTH lysR-type" evidence="11">
    <location>
        <begin position="426"/>
        <end position="466"/>
    </location>
</feature>
<dbReference type="Pfam" id="PF25601">
    <property type="entry name" value="AAA_lid_14"/>
    <property type="match status" value="1"/>
</dbReference>
<dbReference type="GO" id="GO:0003700">
    <property type="term" value="F:DNA-binding transcription factor activity"/>
    <property type="evidence" value="ECO:0007669"/>
    <property type="project" value="InterPro"/>
</dbReference>
<evidence type="ECO:0000256" key="5">
    <source>
        <dbReference type="ARBA" id="ARBA00023125"/>
    </source>
</evidence>
<dbReference type="InterPro" id="IPR003593">
    <property type="entry name" value="AAA+_ATPase"/>
</dbReference>
<keyword evidence="5" id="KW-0238">DNA-binding</keyword>
<dbReference type="SUPFAM" id="SSF46689">
    <property type="entry name" value="Homeodomain-like"/>
    <property type="match status" value="1"/>
</dbReference>
<dbReference type="GO" id="GO:0003677">
    <property type="term" value="F:DNA binding"/>
    <property type="evidence" value="ECO:0007669"/>
    <property type="project" value="UniProtKB-KW"/>
</dbReference>
<dbReference type="InterPro" id="IPR000847">
    <property type="entry name" value="LysR_HTH_N"/>
</dbReference>
<organism evidence="12 13">
    <name type="scientific">Desulforhopalus singaporensis</name>
    <dbReference type="NCBI Taxonomy" id="91360"/>
    <lineage>
        <taxon>Bacteria</taxon>
        <taxon>Pseudomonadati</taxon>
        <taxon>Thermodesulfobacteriota</taxon>
        <taxon>Desulfobulbia</taxon>
        <taxon>Desulfobulbales</taxon>
        <taxon>Desulfocapsaceae</taxon>
        <taxon>Desulforhopalus</taxon>
    </lineage>
</organism>
<gene>
    <name evidence="12" type="ORF">SAMN05660330_00443</name>
</gene>
<dbReference type="FunFam" id="3.40.50.300:FF:000006">
    <property type="entry name" value="DNA-binding transcriptional regulator NtrC"/>
    <property type="match status" value="1"/>
</dbReference>
<accession>A0A1H0KCG7</accession>
<keyword evidence="6" id="KW-0804">Transcription</keyword>
<dbReference type="PANTHER" id="PTHR32071">
    <property type="entry name" value="TRANSCRIPTIONAL REGULATORY PROTEIN"/>
    <property type="match status" value="1"/>
</dbReference>
<evidence type="ECO:0000256" key="3">
    <source>
        <dbReference type="ARBA" id="ARBA00022840"/>
    </source>
</evidence>
<dbReference type="PROSITE" id="PS50112">
    <property type="entry name" value="PAS"/>
    <property type="match status" value="1"/>
</dbReference>
<keyword evidence="2" id="KW-0058">Aromatic hydrocarbons catabolism</keyword>
<evidence type="ECO:0000256" key="6">
    <source>
        <dbReference type="ARBA" id="ARBA00023163"/>
    </source>
</evidence>
<evidence type="ECO:0000259" key="9">
    <source>
        <dbReference type="PROSITE" id="PS50112"/>
    </source>
</evidence>
<keyword evidence="13" id="KW-1185">Reference proteome</keyword>
<dbReference type="PROSITE" id="PS00688">
    <property type="entry name" value="SIGMA54_INTERACT_3"/>
    <property type="match status" value="1"/>
</dbReference>
<keyword evidence="3" id="KW-0067">ATP-binding</keyword>
<evidence type="ECO:0000313" key="12">
    <source>
        <dbReference type="EMBL" id="SDO53432.1"/>
    </source>
</evidence>
<dbReference type="NCBIfam" id="TIGR00229">
    <property type="entry name" value="sensory_box"/>
    <property type="match status" value="1"/>
</dbReference>
<dbReference type="Gene3D" id="1.10.10.60">
    <property type="entry name" value="Homeodomain-like"/>
    <property type="match status" value="1"/>
</dbReference>
<dbReference type="InterPro" id="IPR025944">
    <property type="entry name" value="Sigma_54_int_dom_CS"/>
</dbReference>
<dbReference type="PROSITE" id="PS50045">
    <property type="entry name" value="SIGMA54_INTERACT_4"/>
    <property type="match status" value="1"/>
</dbReference>
<feature type="domain" description="PAC" evidence="10">
    <location>
        <begin position="83"/>
        <end position="135"/>
    </location>
</feature>
<evidence type="ECO:0000256" key="7">
    <source>
        <dbReference type="ARBA" id="ARBA00029500"/>
    </source>
</evidence>
<evidence type="ECO:0000313" key="13">
    <source>
        <dbReference type="Proteomes" id="UP000199073"/>
    </source>
</evidence>
<feature type="domain" description="PAS" evidence="9">
    <location>
        <begin position="16"/>
        <end position="67"/>
    </location>
</feature>
<dbReference type="Gene3D" id="1.10.8.60">
    <property type="match status" value="1"/>
</dbReference>
<dbReference type="EMBL" id="FNJI01000003">
    <property type="protein sequence ID" value="SDO53432.1"/>
    <property type="molecule type" value="Genomic_DNA"/>
</dbReference>
<dbReference type="InterPro" id="IPR058031">
    <property type="entry name" value="AAA_lid_NorR"/>
</dbReference>
<dbReference type="CDD" id="cd00130">
    <property type="entry name" value="PAS"/>
    <property type="match status" value="1"/>
</dbReference>
<dbReference type="InterPro" id="IPR035965">
    <property type="entry name" value="PAS-like_dom_sf"/>
</dbReference>
<dbReference type="Pfam" id="PF13426">
    <property type="entry name" value="PAS_9"/>
    <property type="match status" value="1"/>
</dbReference>
<name>A0A1H0KCG7_9BACT</name>
<dbReference type="PROSITE" id="PS50113">
    <property type="entry name" value="PAC"/>
    <property type="match status" value="1"/>
</dbReference>
<evidence type="ECO:0000256" key="2">
    <source>
        <dbReference type="ARBA" id="ARBA00022797"/>
    </source>
</evidence>
<protein>
    <recommendedName>
        <fullName evidence="7">HTH-type transcriptional regulatory protein TyrR</fullName>
    </recommendedName>
</protein>
<sequence length="466" mass="52603">MVDSKVSSFGMEASDFEAVFDAIMRYSKDGLFVTNHEGTVLMVNRATEMMVDFDVSKILGRNVREIVDSGFYDKSCALEVLEKKRAVSMIQFARNGKRILATGIPILGDDGSIRFVLVNDRDITSLENITEALEKELLERDVHYEFSDLGLAATELQDFVVRSSAMHQVVTTAVRAAKYDLTLVITGNSGVGKSMLARMVHRLSDRRNGRFVDVNCGAISDSLIESELFGYEKGAFTGASPKGKMGLFEIADNGTLFLDEIGEIPIHLQVKLLRFLEGGEMVRVGGLKSIKVNTRIIAATNRDLEEMVSSGKFRSDLYFRLNVVPLKIPPLARRREEINPLIDFFLDRFNKEYKMDKRISRGVRNALQLYDFPGNIRELENLVKRLVTMSEEQDITMHNLPHRFHVNKDRKVDDEAQATDLENVKDLELFMIKEAVEKYGSQHKAATVLGLSQSTVSRKLKQIMKK</sequence>
<evidence type="ECO:0000256" key="1">
    <source>
        <dbReference type="ARBA" id="ARBA00022741"/>
    </source>
</evidence>
<evidence type="ECO:0000259" key="8">
    <source>
        <dbReference type="PROSITE" id="PS50045"/>
    </source>
</evidence>
<dbReference type="Proteomes" id="UP000199073">
    <property type="component" value="Unassembled WGS sequence"/>
</dbReference>
<reference evidence="12 13" key="1">
    <citation type="submission" date="2016-10" db="EMBL/GenBank/DDBJ databases">
        <authorList>
            <person name="de Groot N.N."/>
        </authorList>
    </citation>
    <scope>NUCLEOTIDE SEQUENCE [LARGE SCALE GENOMIC DNA]</scope>
    <source>
        <strain evidence="12 13">DSM 12130</strain>
    </source>
</reference>
<dbReference type="STRING" id="91360.SAMN05660330_00443"/>
<feature type="domain" description="Sigma-54 factor interaction" evidence="8">
    <location>
        <begin position="159"/>
        <end position="388"/>
    </location>
</feature>
<dbReference type="CDD" id="cd00009">
    <property type="entry name" value="AAA"/>
    <property type="match status" value="1"/>
</dbReference>
<dbReference type="PANTHER" id="PTHR32071:SF57">
    <property type="entry name" value="C4-DICARBOXYLATE TRANSPORT TRANSCRIPTIONAL REGULATORY PROTEIN DCTD"/>
    <property type="match status" value="1"/>
</dbReference>
<dbReference type="Gene3D" id="3.40.50.300">
    <property type="entry name" value="P-loop containing nucleotide triphosphate hydrolases"/>
    <property type="match status" value="1"/>
</dbReference>
<dbReference type="SMART" id="SM00382">
    <property type="entry name" value="AAA"/>
    <property type="match status" value="1"/>
</dbReference>
<dbReference type="InterPro" id="IPR000700">
    <property type="entry name" value="PAS-assoc_C"/>
</dbReference>
<dbReference type="Pfam" id="PF00158">
    <property type="entry name" value="Sigma54_activat"/>
    <property type="match status" value="1"/>
</dbReference>
<dbReference type="PROSITE" id="PS50931">
    <property type="entry name" value="HTH_LYSR"/>
    <property type="match status" value="1"/>
</dbReference>
<dbReference type="AlphaFoldDB" id="A0A1H0KCG7"/>
<dbReference type="SMART" id="SM00091">
    <property type="entry name" value="PAS"/>
    <property type="match status" value="1"/>
</dbReference>
<evidence type="ECO:0000259" key="10">
    <source>
        <dbReference type="PROSITE" id="PS50113"/>
    </source>
</evidence>
<keyword evidence="4" id="KW-0805">Transcription regulation</keyword>
<dbReference type="InterPro" id="IPR030828">
    <property type="entry name" value="HTH_TyrR"/>
</dbReference>
<dbReference type="GO" id="GO:0005524">
    <property type="term" value="F:ATP binding"/>
    <property type="evidence" value="ECO:0007669"/>
    <property type="project" value="UniProtKB-KW"/>
</dbReference>
<dbReference type="InterPro" id="IPR002078">
    <property type="entry name" value="Sigma_54_int"/>
</dbReference>
<proteinExistence type="predicted"/>
<dbReference type="Gene3D" id="3.30.450.20">
    <property type="entry name" value="PAS domain"/>
    <property type="match status" value="1"/>
</dbReference>
<dbReference type="InterPro" id="IPR027417">
    <property type="entry name" value="P-loop_NTPase"/>
</dbReference>